<reference evidence="2 3" key="1">
    <citation type="submission" date="2019-07" db="EMBL/GenBank/DDBJ databases">
        <title>Georgenia wutianyii sp. nov. and Georgenia *** sp. nov. isolated from plateau pika (Ochotona curzoniae) in the Qinghai-Tibet plateau of China.</title>
        <authorList>
            <person name="Tian Z."/>
        </authorList>
    </citation>
    <scope>NUCLEOTIDE SEQUENCE [LARGE SCALE GENOMIC DNA]</scope>
    <source>
        <strain evidence="2 3">Z446</strain>
    </source>
</reference>
<accession>A0A552WN37</accession>
<sequence length="363" mass="36959">MGPTTGTQAQWYSEVTAHTPAAPIDKMTLSVQAAPTGQTTVTNSARSTTALWAPATVSVSASGAQLSSAALDGTTISYATAWGGSCTTAPARWTVSPTLMIVPAAGLTAREALAPGTSADLCVSIQPGATLLAQHPGTTLSVTTELDAQAPAPSTWSSPPATWTTTFQVPLSPAPTAPLLGECDVVTNNDKEVHITWSWTGTDTVSRWRILQRRGGSNEWLAVASTTALPKQPGNSYAATFEPGKNAGAVKVRAEFVGRPFVDSAQIFTFIVDNTSNGKVRCGGKQPADTPPAAAGTTTAPADGALDAATPLPTPTDDTATRGTSTADAPAVAATATPVPAESHVAGNRVGDGETAPATERRE</sequence>
<feature type="compositionally biased region" description="Low complexity" evidence="1">
    <location>
        <begin position="287"/>
        <end position="318"/>
    </location>
</feature>
<evidence type="ECO:0000256" key="1">
    <source>
        <dbReference type="SAM" id="MobiDB-lite"/>
    </source>
</evidence>
<keyword evidence="3" id="KW-1185">Reference proteome</keyword>
<comment type="caution">
    <text evidence="2">The sequence shown here is derived from an EMBL/GenBank/DDBJ whole genome shotgun (WGS) entry which is preliminary data.</text>
</comment>
<gene>
    <name evidence="2" type="ORF">FJ693_15660</name>
</gene>
<dbReference type="RefSeq" id="WP_143419405.1">
    <property type="nucleotide sequence ID" value="NZ_VJXR01000060.1"/>
</dbReference>
<proteinExistence type="predicted"/>
<protein>
    <submittedName>
        <fullName evidence="2">Uncharacterized protein</fullName>
    </submittedName>
</protein>
<dbReference type="AlphaFoldDB" id="A0A552WN37"/>
<dbReference type="Proteomes" id="UP000318693">
    <property type="component" value="Unassembled WGS sequence"/>
</dbReference>
<organism evidence="2 3">
    <name type="scientific">Georgenia yuyongxinii</name>
    <dbReference type="NCBI Taxonomy" id="2589797"/>
    <lineage>
        <taxon>Bacteria</taxon>
        <taxon>Bacillati</taxon>
        <taxon>Actinomycetota</taxon>
        <taxon>Actinomycetes</taxon>
        <taxon>Micrococcales</taxon>
        <taxon>Bogoriellaceae</taxon>
        <taxon>Georgenia</taxon>
    </lineage>
</organism>
<dbReference type="EMBL" id="VJXR01000060">
    <property type="protein sequence ID" value="TRW43923.1"/>
    <property type="molecule type" value="Genomic_DNA"/>
</dbReference>
<feature type="region of interest" description="Disordered" evidence="1">
    <location>
        <begin position="281"/>
        <end position="363"/>
    </location>
</feature>
<evidence type="ECO:0000313" key="3">
    <source>
        <dbReference type="Proteomes" id="UP000318693"/>
    </source>
</evidence>
<evidence type="ECO:0000313" key="2">
    <source>
        <dbReference type="EMBL" id="TRW43923.1"/>
    </source>
</evidence>
<name>A0A552WN37_9MICO</name>
<feature type="compositionally biased region" description="Low complexity" evidence="1">
    <location>
        <begin position="326"/>
        <end position="341"/>
    </location>
</feature>